<dbReference type="PROSITE" id="PS51257">
    <property type="entry name" value="PROKAR_LIPOPROTEIN"/>
    <property type="match status" value="1"/>
</dbReference>
<protein>
    <submittedName>
        <fullName evidence="5">Carbohydrate ABC transporter substrate-binding protein (CUT1 family)</fullName>
    </submittedName>
</protein>
<keyword evidence="2" id="KW-0813">Transport</keyword>
<comment type="similarity">
    <text evidence="1">Belongs to the bacterial solute-binding protein 1 family.</text>
</comment>
<feature type="chain" id="PRO_5038545971" evidence="4">
    <location>
        <begin position="29"/>
        <end position="454"/>
    </location>
</feature>
<dbReference type="SUPFAM" id="SSF53850">
    <property type="entry name" value="Periplasmic binding protein-like II"/>
    <property type="match status" value="1"/>
</dbReference>
<keyword evidence="3 4" id="KW-0732">Signal</keyword>
<dbReference type="EMBL" id="RBIR01000003">
    <property type="protein sequence ID" value="RKR20072.1"/>
    <property type="molecule type" value="Genomic_DNA"/>
</dbReference>
<accession>A0A495ETG1</accession>
<dbReference type="AlphaFoldDB" id="A0A495ETG1"/>
<evidence type="ECO:0000256" key="1">
    <source>
        <dbReference type="ARBA" id="ARBA00008520"/>
    </source>
</evidence>
<dbReference type="Gene3D" id="3.40.190.10">
    <property type="entry name" value="Periplasmic binding protein-like II"/>
    <property type="match status" value="1"/>
</dbReference>
<sequence>MYTKATGKKAVGALAAAAAAVLALSACGSGGGASGEEAKGEISYWLWDANQLPAYQQCADNFHTANPDITVKITQRGWDDYWSTLTNGFVAGTAPDVFTDHLAKYPEFAKTGQLLALDDAVANDHVDVTKYNKGLADLWVGEDGKRYGLPKDWDTISLFYNKKLTGAAGVTDSQMKALTWNPQDGGTYEKAIAHLTVDKNGKRGDEPGFDKTNVAVYGLGLNSSGSGQGQTEWSYLTGTTGWTHTDKNPWGTHFNYDDPKFQASIAWFASLSEKGYMPKLETTVGASMADTFAAGKSVINAHGSWMIGQYTGYKGVNVGIAPTPTGPDGKRASMFNGLADSVWAGTKKPAAAVKFAEYLGSAACQDVVASKAVVFPAIKSSSDKAEAAFKAKGVDVTPFTQQVKEDTTFLFPIADKAAKVDGIMKPAMDAVVSGKQPASSLSQANDQVNSLFNK</sequence>
<dbReference type="PANTHER" id="PTHR30061:SF50">
    <property type="entry name" value="MALTOSE_MALTODEXTRIN-BINDING PERIPLASMIC PROTEIN"/>
    <property type="match status" value="1"/>
</dbReference>
<proteinExistence type="inferred from homology"/>
<evidence type="ECO:0000256" key="2">
    <source>
        <dbReference type="ARBA" id="ARBA00022448"/>
    </source>
</evidence>
<dbReference type="GO" id="GO:0015768">
    <property type="term" value="P:maltose transport"/>
    <property type="evidence" value="ECO:0007669"/>
    <property type="project" value="TreeGrafter"/>
</dbReference>
<feature type="signal peptide" evidence="4">
    <location>
        <begin position="1"/>
        <end position="28"/>
    </location>
</feature>
<organism evidence="5 6">
    <name type="scientific">Arthrobacter oryzae</name>
    <dbReference type="NCBI Taxonomy" id="409290"/>
    <lineage>
        <taxon>Bacteria</taxon>
        <taxon>Bacillati</taxon>
        <taxon>Actinomycetota</taxon>
        <taxon>Actinomycetes</taxon>
        <taxon>Micrococcales</taxon>
        <taxon>Micrococcaceae</taxon>
        <taxon>Arthrobacter</taxon>
    </lineage>
</organism>
<evidence type="ECO:0000256" key="4">
    <source>
        <dbReference type="SAM" id="SignalP"/>
    </source>
</evidence>
<dbReference type="GO" id="GO:1901982">
    <property type="term" value="F:maltose binding"/>
    <property type="evidence" value="ECO:0007669"/>
    <property type="project" value="TreeGrafter"/>
</dbReference>
<evidence type="ECO:0000313" key="5">
    <source>
        <dbReference type="EMBL" id="RKR20072.1"/>
    </source>
</evidence>
<dbReference type="InterPro" id="IPR006059">
    <property type="entry name" value="SBP"/>
</dbReference>
<dbReference type="Proteomes" id="UP000276055">
    <property type="component" value="Unassembled WGS sequence"/>
</dbReference>
<dbReference type="GO" id="GO:0055052">
    <property type="term" value="C:ATP-binding cassette (ABC) transporter complex, substrate-binding subunit-containing"/>
    <property type="evidence" value="ECO:0007669"/>
    <property type="project" value="TreeGrafter"/>
</dbReference>
<comment type="caution">
    <text evidence="5">The sequence shown here is derived from an EMBL/GenBank/DDBJ whole genome shotgun (WGS) entry which is preliminary data.</text>
</comment>
<dbReference type="CDD" id="cd13585">
    <property type="entry name" value="PBP2_TMBP_like"/>
    <property type="match status" value="1"/>
</dbReference>
<dbReference type="RefSeq" id="WP_120952777.1">
    <property type="nucleotide sequence ID" value="NZ_RBIR01000003.1"/>
</dbReference>
<dbReference type="PANTHER" id="PTHR30061">
    <property type="entry name" value="MALTOSE-BINDING PERIPLASMIC PROTEIN"/>
    <property type="match status" value="1"/>
</dbReference>
<evidence type="ECO:0000256" key="3">
    <source>
        <dbReference type="ARBA" id="ARBA00022729"/>
    </source>
</evidence>
<name>A0A495ETG1_9MICC</name>
<dbReference type="GO" id="GO:0042956">
    <property type="term" value="P:maltodextrin transmembrane transport"/>
    <property type="evidence" value="ECO:0007669"/>
    <property type="project" value="TreeGrafter"/>
</dbReference>
<dbReference type="Pfam" id="PF01547">
    <property type="entry name" value="SBP_bac_1"/>
    <property type="match status" value="1"/>
</dbReference>
<reference evidence="5 6" key="1">
    <citation type="submission" date="2018-10" db="EMBL/GenBank/DDBJ databases">
        <title>Genomic Encyclopedia of Type Strains, Phase IV (KMG-IV): sequencing the most valuable type-strain genomes for metagenomic binning, comparative biology and taxonomic classification.</title>
        <authorList>
            <person name="Goeker M."/>
        </authorList>
    </citation>
    <scope>NUCLEOTIDE SEQUENCE [LARGE SCALE GENOMIC DNA]</scope>
    <source>
        <strain evidence="5 6">DSM 25586</strain>
    </source>
</reference>
<gene>
    <name evidence="5" type="ORF">C8D78_1884</name>
</gene>
<dbReference type="OrthoDB" id="1650177at2"/>
<evidence type="ECO:0000313" key="6">
    <source>
        <dbReference type="Proteomes" id="UP000276055"/>
    </source>
</evidence>